<keyword evidence="10" id="KW-1185">Reference proteome</keyword>
<evidence type="ECO:0000256" key="6">
    <source>
        <dbReference type="ARBA" id="ARBA00023136"/>
    </source>
</evidence>
<dbReference type="PANTHER" id="PTHR30558">
    <property type="entry name" value="EXBD MEMBRANE COMPONENT OF PMF-DRIVEN MACROMOLECULE IMPORT SYSTEM"/>
    <property type="match status" value="1"/>
</dbReference>
<name>K6YHT2_9ALTE</name>
<evidence type="ECO:0000313" key="9">
    <source>
        <dbReference type="EMBL" id="GAC32279.1"/>
    </source>
</evidence>
<dbReference type="RefSeq" id="WP_007104077.1">
    <property type="nucleotide sequence ID" value="NZ_BAER01000035.1"/>
</dbReference>
<evidence type="ECO:0000256" key="7">
    <source>
        <dbReference type="RuleBase" id="RU003879"/>
    </source>
</evidence>
<keyword evidence="4 7" id="KW-0812">Transmembrane</keyword>
<dbReference type="Gene3D" id="3.30.420.270">
    <property type="match status" value="1"/>
</dbReference>
<dbReference type="STRING" id="1129793.GPLA_1365"/>
<keyword evidence="7" id="KW-0653">Protein transport</keyword>
<dbReference type="AlphaFoldDB" id="K6YHT2"/>
<accession>K6YHT2</accession>
<evidence type="ECO:0000313" key="10">
    <source>
        <dbReference type="Proteomes" id="UP000006322"/>
    </source>
</evidence>
<gene>
    <name evidence="9" type="primary">exbD2</name>
    <name evidence="9" type="ORF">GPLA_1365</name>
</gene>
<comment type="subcellular location">
    <subcellularLocation>
        <location evidence="1">Cell membrane</location>
        <topology evidence="1">Single-pass membrane protein</topology>
    </subcellularLocation>
    <subcellularLocation>
        <location evidence="7">Cell membrane</location>
        <topology evidence="7">Single-pass type II membrane protein</topology>
    </subcellularLocation>
</comment>
<evidence type="ECO:0000256" key="8">
    <source>
        <dbReference type="SAM" id="Phobius"/>
    </source>
</evidence>
<comment type="caution">
    <text evidence="9">The sequence shown here is derived from an EMBL/GenBank/DDBJ whole genome shotgun (WGS) entry which is preliminary data.</text>
</comment>
<evidence type="ECO:0000256" key="2">
    <source>
        <dbReference type="ARBA" id="ARBA00005811"/>
    </source>
</evidence>
<protein>
    <submittedName>
        <fullName evidence="9">Biopolymer transport protein exbD2</fullName>
    </submittedName>
</protein>
<evidence type="ECO:0000256" key="5">
    <source>
        <dbReference type="ARBA" id="ARBA00022989"/>
    </source>
</evidence>
<dbReference type="Proteomes" id="UP000006322">
    <property type="component" value="Unassembled WGS sequence"/>
</dbReference>
<dbReference type="GO" id="GO:0005886">
    <property type="term" value="C:plasma membrane"/>
    <property type="evidence" value="ECO:0007669"/>
    <property type="project" value="UniProtKB-SubCell"/>
</dbReference>
<dbReference type="Pfam" id="PF02472">
    <property type="entry name" value="ExbD"/>
    <property type="match status" value="1"/>
</dbReference>
<evidence type="ECO:0000256" key="3">
    <source>
        <dbReference type="ARBA" id="ARBA00022475"/>
    </source>
</evidence>
<proteinExistence type="inferred from homology"/>
<reference evidence="10" key="1">
    <citation type="journal article" date="2014" name="Environ. Microbiol.">
        <title>Comparative genomics of the marine bacterial genus Glaciecola reveals the high degree of genomic diversity and genomic characteristic for cold adaptation.</title>
        <authorList>
            <person name="Qin Q.L."/>
            <person name="Xie B.B."/>
            <person name="Yu Y."/>
            <person name="Shu Y.L."/>
            <person name="Rong J.C."/>
            <person name="Zhang Y.J."/>
            <person name="Zhao D.L."/>
            <person name="Chen X.L."/>
            <person name="Zhang X.Y."/>
            <person name="Chen B."/>
            <person name="Zhou B.C."/>
            <person name="Zhang Y.Z."/>
        </authorList>
    </citation>
    <scope>NUCLEOTIDE SEQUENCE [LARGE SCALE GENOMIC DNA]</scope>
    <source>
        <strain evidence="10">LMG 21857</strain>
    </source>
</reference>
<dbReference type="InterPro" id="IPR003400">
    <property type="entry name" value="ExbD"/>
</dbReference>
<evidence type="ECO:0000256" key="4">
    <source>
        <dbReference type="ARBA" id="ARBA00022692"/>
    </source>
</evidence>
<dbReference type="GO" id="GO:0022857">
    <property type="term" value="F:transmembrane transporter activity"/>
    <property type="evidence" value="ECO:0007669"/>
    <property type="project" value="InterPro"/>
</dbReference>
<organism evidence="9 10">
    <name type="scientific">Paraglaciecola polaris LMG 21857</name>
    <dbReference type="NCBI Taxonomy" id="1129793"/>
    <lineage>
        <taxon>Bacteria</taxon>
        <taxon>Pseudomonadati</taxon>
        <taxon>Pseudomonadota</taxon>
        <taxon>Gammaproteobacteria</taxon>
        <taxon>Alteromonadales</taxon>
        <taxon>Alteromonadaceae</taxon>
        <taxon>Paraglaciecola</taxon>
    </lineage>
</organism>
<sequence>MKQHFQNLMDEEEAAIDMTPMLDVVFIMLIFFIVTASFVKESGIDVNRPEAATAVKKDRANILVAISDKGEIWINKRRIDVRAVQANIERLHAENPQGTVVIQADRKSTTETLIKVMDASRAAGITDVSIAAQEP</sequence>
<keyword evidence="3" id="KW-1003">Cell membrane</keyword>
<dbReference type="EMBL" id="BAER01000035">
    <property type="protein sequence ID" value="GAC32279.1"/>
    <property type="molecule type" value="Genomic_DNA"/>
</dbReference>
<keyword evidence="7" id="KW-0813">Transport</keyword>
<keyword evidence="5 8" id="KW-1133">Transmembrane helix</keyword>
<dbReference type="OrthoDB" id="9793581at2"/>
<keyword evidence="6 8" id="KW-0472">Membrane</keyword>
<feature type="transmembrane region" description="Helical" evidence="8">
    <location>
        <begin position="20"/>
        <end position="39"/>
    </location>
</feature>
<dbReference type="GO" id="GO:0015031">
    <property type="term" value="P:protein transport"/>
    <property type="evidence" value="ECO:0007669"/>
    <property type="project" value="UniProtKB-KW"/>
</dbReference>
<comment type="similarity">
    <text evidence="2 7">Belongs to the ExbD/TolR family.</text>
</comment>
<evidence type="ECO:0000256" key="1">
    <source>
        <dbReference type="ARBA" id="ARBA00004162"/>
    </source>
</evidence>
<dbReference type="PANTHER" id="PTHR30558:SF13">
    <property type="entry name" value="BIOPOLYMER TRANSPORT PROTEIN EXBD2"/>
    <property type="match status" value="1"/>
</dbReference>